<dbReference type="AlphaFoldDB" id="A0A6L2JZ24"/>
<organism evidence="1">
    <name type="scientific">Tanacetum cinerariifolium</name>
    <name type="common">Dalmatian daisy</name>
    <name type="synonym">Chrysanthemum cinerariifolium</name>
    <dbReference type="NCBI Taxonomy" id="118510"/>
    <lineage>
        <taxon>Eukaryota</taxon>
        <taxon>Viridiplantae</taxon>
        <taxon>Streptophyta</taxon>
        <taxon>Embryophyta</taxon>
        <taxon>Tracheophyta</taxon>
        <taxon>Spermatophyta</taxon>
        <taxon>Magnoliopsida</taxon>
        <taxon>eudicotyledons</taxon>
        <taxon>Gunneridae</taxon>
        <taxon>Pentapetalae</taxon>
        <taxon>asterids</taxon>
        <taxon>campanulids</taxon>
        <taxon>Asterales</taxon>
        <taxon>Asteraceae</taxon>
        <taxon>Asteroideae</taxon>
        <taxon>Anthemideae</taxon>
        <taxon>Anthemidinae</taxon>
        <taxon>Tanacetum</taxon>
    </lineage>
</organism>
<name>A0A6L2JZ24_TANCI</name>
<accession>A0A6L2JZ24</accession>
<dbReference type="PANTHER" id="PTHR33116:SF79">
    <property type="entry name" value="REVERSE TRANSCRIPTASE DOMAIN, ZINC FINGER, CCHC-TYPE-RELATED"/>
    <property type="match status" value="1"/>
</dbReference>
<dbReference type="EMBL" id="BKCJ010001512">
    <property type="protein sequence ID" value="GEU42009.1"/>
    <property type="molecule type" value="Genomic_DNA"/>
</dbReference>
<keyword evidence="1" id="KW-0808">Transferase</keyword>
<keyword evidence="1" id="KW-0548">Nucleotidyltransferase</keyword>
<sequence>MVDFVPGQAMIDAAQRKHGKYMAKCAAIGYGFLPFAFSSLGGIRGRRGYIAEADLKVLHDSGHWGTYDQDDLSFDGESQEGDVTNKADNNESDVDRVSKLSSCMKTTLLTKMSTVAKKKRWKGDTVIMGDFNEVRSKHERFGSTFNRQGAIAFNNFISSACLIDLPLEGTPWRFLKKAKIRWSIEGDENSKYFYGIMNKKRTKLAIRGTLANEEWISEPHRVKNEFFTHFKKQFSPIQAPSICFDFTFPTRLSLDQVQDLERIVTYEEVKKAVWDYVTNKSPGPDGFSFEFYLFIGEWNNNNIQTLLSVLRCFYLASVLKINLHKSKLMRISVSSNVVVAAASLIGCSILTTPFNYLGVKVGSNMRPPFPLKSVLTSILLYNMSIFKVPVGVLNHLESIRRNFFYGVDGSDRKLAWIGWNMVLTSKKNSAIFSNKGALDTHKLIPRRSPWQDVILAIYSLQSKGINLMDFIQKSWQRMARGGVEQENYDLLCSKVTDFVLPNISDRWCLSLEGSQEFSVKSSRILNDNTILPKYEVPTRWLRVIPIKVNVHAWRVCLDKLPTRANLSLRGMDIPSIACPLCVSGRYLLRDVMVNLALQKSIDIWEFSTKACSLIR</sequence>
<reference evidence="1" key="1">
    <citation type="journal article" date="2019" name="Sci. Rep.">
        <title>Draft genome of Tanacetum cinerariifolium, the natural source of mosquito coil.</title>
        <authorList>
            <person name="Yamashiro T."/>
            <person name="Shiraishi A."/>
            <person name="Satake H."/>
            <person name="Nakayama K."/>
        </authorList>
    </citation>
    <scope>NUCLEOTIDE SEQUENCE</scope>
</reference>
<dbReference type="PANTHER" id="PTHR33116">
    <property type="entry name" value="REVERSE TRANSCRIPTASE ZINC-BINDING DOMAIN-CONTAINING PROTEIN-RELATED-RELATED"/>
    <property type="match status" value="1"/>
</dbReference>
<evidence type="ECO:0000313" key="1">
    <source>
        <dbReference type="EMBL" id="GEU42009.1"/>
    </source>
</evidence>
<dbReference type="GO" id="GO:0003964">
    <property type="term" value="F:RNA-directed DNA polymerase activity"/>
    <property type="evidence" value="ECO:0007669"/>
    <property type="project" value="UniProtKB-KW"/>
</dbReference>
<protein>
    <submittedName>
        <fullName evidence="1">RNA-directed DNA polymerase, eukaryota</fullName>
    </submittedName>
</protein>
<keyword evidence="1" id="KW-0695">RNA-directed DNA polymerase</keyword>
<gene>
    <name evidence="1" type="ORF">Tci_013987</name>
</gene>
<proteinExistence type="predicted"/>
<comment type="caution">
    <text evidence="1">The sequence shown here is derived from an EMBL/GenBank/DDBJ whole genome shotgun (WGS) entry which is preliminary data.</text>
</comment>